<evidence type="ECO:0000313" key="2">
    <source>
        <dbReference type="Proteomes" id="UP000639338"/>
    </source>
</evidence>
<gene>
    <name evidence="1" type="ORF">HCN44_010938</name>
</gene>
<dbReference type="AlphaFoldDB" id="A0A834Y5H3"/>
<name>A0A834Y5H3_APHGI</name>
<organism evidence="1 2">
    <name type="scientific">Aphidius gifuensis</name>
    <name type="common">Parasitoid wasp</name>
    <dbReference type="NCBI Taxonomy" id="684658"/>
    <lineage>
        <taxon>Eukaryota</taxon>
        <taxon>Metazoa</taxon>
        <taxon>Ecdysozoa</taxon>
        <taxon>Arthropoda</taxon>
        <taxon>Hexapoda</taxon>
        <taxon>Insecta</taxon>
        <taxon>Pterygota</taxon>
        <taxon>Neoptera</taxon>
        <taxon>Endopterygota</taxon>
        <taxon>Hymenoptera</taxon>
        <taxon>Apocrita</taxon>
        <taxon>Ichneumonoidea</taxon>
        <taxon>Braconidae</taxon>
        <taxon>Aphidiinae</taxon>
        <taxon>Aphidius</taxon>
    </lineage>
</organism>
<proteinExistence type="predicted"/>
<evidence type="ECO:0000313" key="1">
    <source>
        <dbReference type="EMBL" id="KAF7998530.1"/>
    </source>
</evidence>
<comment type="caution">
    <text evidence="1">The sequence shown here is derived from an EMBL/GenBank/DDBJ whole genome shotgun (WGS) entry which is preliminary data.</text>
</comment>
<reference evidence="1 2" key="1">
    <citation type="submission" date="2020-08" db="EMBL/GenBank/DDBJ databases">
        <title>Aphidius gifuensis genome sequencing and assembly.</title>
        <authorList>
            <person name="Du Z."/>
        </authorList>
    </citation>
    <scope>NUCLEOTIDE SEQUENCE [LARGE SCALE GENOMIC DNA]</scope>
    <source>
        <strain evidence="1">YNYX2018</strain>
        <tissue evidence="1">Adults</tissue>
    </source>
</reference>
<accession>A0A834Y5H3</accession>
<keyword evidence="2" id="KW-1185">Reference proteome</keyword>
<sequence>MYKRIDLSKYPLLKKLLKRTAVGNRSKKSKLFKAEKIKKFLERVPDSEFIAEKVSAIFDICGGVRKQELTDLKLSNIKKKKIFQLSTLSSIKARTLIIHDSRWICRICREISITETS</sequence>
<protein>
    <submittedName>
        <fullName evidence="1">Uncharacterized protein</fullName>
    </submittedName>
</protein>
<dbReference type="Proteomes" id="UP000639338">
    <property type="component" value="Unassembled WGS sequence"/>
</dbReference>
<dbReference type="EMBL" id="JACMRX010000001">
    <property type="protein sequence ID" value="KAF7998530.1"/>
    <property type="molecule type" value="Genomic_DNA"/>
</dbReference>